<protein>
    <submittedName>
        <fullName evidence="1">Uncharacterized protein</fullName>
    </submittedName>
</protein>
<dbReference type="CDD" id="cd00093">
    <property type="entry name" value="HTH_XRE"/>
    <property type="match status" value="1"/>
</dbReference>
<dbReference type="RefSeq" id="WP_120107009.1">
    <property type="nucleotide sequence ID" value="NZ_QXQB01000001.1"/>
</dbReference>
<evidence type="ECO:0000313" key="2">
    <source>
        <dbReference type="Proteomes" id="UP000267798"/>
    </source>
</evidence>
<accession>A0A3A6Q087</accession>
<proteinExistence type="predicted"/>
<keyword evidence="2" id="KW-1185">Reference proteome</keyword>
<evidence type="ECO:0000313" key="1">
    <source>
        <dbReference type="EMBL" id="RJX40963.1"/>
    </source>
</evidence>
<dbReference type="Gene3D" id="1.10.260.40">
    <property type="entry name" value="lambda repressor-like DNA-binding domains"/>
    <property type="match status" value="1"/>
</dbReference>
<dbReference type="EMBL" id="QXQB01000001">
    <property type="protein sequence ID" value="RJX40963.1"/>
    <property type="molecule type" value="Genomic_DNA"/>
</dbReference>
<dbReference type="InterPro" id="IPR010982">
    <property type="entry name" value="Lambda_DNA-bd_dom_sf"/>
</dbReference>
<dbReference type="GO" id="GO:0003677">
    <property type="term" value="F:DNA binding"/>
    <property type="evidence" value="ECO:0007669"/>
    <property type="project" value="InterPro"/>
</dbReference>
<sequence length="228" mass="26015">MNNSYADLLSKYIEESKLSLGEISVKLAQHNIRVDRSYISKLKNGNKPPASEELTRALAEITGGDVNKLLVAGQMERLEPVFEMLGEEGFEEFLNSIIGYAVSRQHFVDEMNRRHEAKCREEGKAFTPLTAEELQEGFRKASMEDKIKLSQFFSYTLDKQKNAITVFPMMESSADVLKDTHSDSNAQDNSYKRAFEELGFDKVPPKEDEVNVLRIALKMYRMGKENED</sequence>
<comment type="caution">
    <text evidence="1">The sequence shown here is derived from an EMBL/GenBank/DDBJ whole genome shotgun (WGS) entry which is preliminary data.</text>
</comment>
<dbReference type="InterPro" id="IPR001387">
    <property type="entry name" value="Cro/C1-type_HTH"/>
</dbReference>
<reference evidence="1 2" key="1">
    <citation type="submission" date="2018-09" db="EMBL/GenBank/DDBJ databases">
        <title>Paenibacillus aracenensis nov. sp. isolated from a cave in southern Spain.</title>
        <authorList>
            <person name="Jurado V."/>
            <person name="Gutierrez-Patricio S."/>
            <person name="Gonzalez-Pimentel J.L."/>
            <person name="Miller A.Z."/>
            <person name="Laiz L."/>
            <person name="Saiz-Jimenez C."/>
        </authorList>
    </citation>
    <scope>NUCLEOTIDE SEQUENCE [LARGE SCALE GENOMIC DNA]</scope>
    <source>
        <strain evidence="1 2">JCM 19203</strain>
    </source>
</reference>
<dbReference type="Proteomes" id="UP000267798">
    <property type="component" value="Unassembled WGS sequence"/>
</dbReference>
<dbReference type="OrthoDB" id="2651434at2"/>
<gene>
    <name evidence="1" type="ORF">D3P09_02795</name>
</gene>
<dbReference type="AlphaFoldDB" id="A0A3A6Q087"/>
<name>A0A3A6Q087_9BACL</name>
<organism evidence="1 2">
    <name type="scientific">Paenibacillus pinisoli</name>
    <dbReference type="NCBI Taxonomy" id="1276110"/>
    <lineage>
        <taxon>Bacteria</taxon>
        <taxon>Bacillati</taxon>
        <taxon>Bacillota</taxon>
        <taxon>Bacilli</taxon>
        <taxon>Bacillales</taxon>
        <taxon>Paenibacillaceae</taxon>
        <taxon>Paenibacillus</taxon>
    </lineage>
</organism>